<dbReference type="Proteomes" id="UP000494163">
    <property type="component" value="Chromosome 3L"/>
</dbReference>
<dbReference type="InterPro" id="IPR032145">
    <property type="entry name" value="DUF4818"/>
</dbReference>
<dbReference type="OrthoDB" id="7964216at2759"/>
<dbReference type="AlphaFoldDB" id="A0A0M4F087"/>
<organism evidence="2 3">
    <name type="scientific">Drosophila busckii</name>
    <name type="common">Fruit fly</name>
    <dbReference type="NCBI Taxonomy" id="30019"/>
    <lineage>
        <taxon>Eukaryota</taxon>
        <taxon>Metazoa</taxon>
        <taxon>Ecdysozoa</taxon>
        <taxon>Arthropoda</taxon>
        <taxon>Hexapoda</taxon>
        <taxon>Insecta</taxon>
        <taxon>Pterygota</taxon>
        <taxon>Neoptera</taxon>
        <taxon>Endopterygota</taxon>
        <taxon>Diptera</taxon>
        <taxon>Brachycera</taxon>
        <taxon>Muscomorpha</taxon>
        <taxon>Ephydroidea</taxon>
        <taxon>Drosophilidae</taxon>
        <taxon>Drosophila</taxon>
    </lineage>
</organism>
<name>A0A0M4F087_DROBS</name>
<keyword evidence="1" id="KW-0812">Transmembrane</keyword>
<evidence type="ECO:0000313" key="3">
    <source>
        <dbReference type="Proteomes" id="UP000494163"/>
    </source>
</evidence>
<evidence type="ECO:0000256" key="1">
    <source>
        <dbReference type="SAM" id="Phobius"/>
    </source>
</evidence>
<keyword evidence="3" id="KW-1185">Reference proteome</keyword>
<evidence type="ECO:0000313" key="2">
    <source>
        <dbReference type="EMBL" id="ALC44462.1"/>
    </source>
</evidence>
<feature type="transmembrane region" description="Helical" evidence="1">
    <location>
        <begin position="66"/>
        <end position="85"/>
    </location>
</feature>
<feature type="transmembrane region" description="Helical" evidence="1">
    <location>
        <begin position="34"/>
        <end position="54"/>
    </location>
</feature>
<dbReference type="Pfam" id="PF16089">
    <property type="entry name" value="DUF4818"/>
    <property type="match status" value="1"/>
</dbReference>
<dbReference type="OMA" id="RRFMHMA"/>
<accession>A0A0M4F087</accession>
<keyword evidence="1" id="KW-1133">Transmembrane helix</keyword>
<gene>
    <name evidence="2" type="ORF">Dbus_chr3Lg1628</name>
</gene>
<keyword evidence="1" id="KW-0472">Membrane</keyword>
<reference evidence="2 3" key="1">
    <citation type="submission" date="2015-08" db="EMBL/GenBank/DDBJ databases">
        <title>Ancestral chromatin configuration constrains chromatin evolution on differentiating sex chromosomes in Drosophila.</title>
        <authorList>
            <person name="Zhou Q."/>
            <person name="Bachtrog D."/>
        </authorList>
    </citation>
    <scope>NUCLEOTIDE SEQUENCE [LARGE SCALE GENOMIC DNA]</scope>
    <source>
        <tissue evidence="2">Whole larvae</tissue>
    </source>
</reference>
<sequence length="218" mass="25465">METWSVLAAAICQILGYSIFIEQPDDCCSPAPTLASWLFLFSILCFLWDTCVYPARFIHMSLHWQLIIEVVACIFLTEFGLLIVWCRLERLLYGLTHNLLYALSLANCEPWSFEYCVQGLSTTSVSGALFWFVLEATDLNYKAKILTCRLKESWQPVWNLLICFFRLDSRDRRRALRTCNLSLGRFTRCTKRRCTQLDCEEDVDEEEEDNDCRGDCDW</sequence>
<proteinExistence type="predicted"/>
<dbReference type="EMBL" id="CP012525">
    <property type="protein sequence ID" value="ALC44462.1"/>
    <property type="molecule type" value="Genomic_DNA"/>
</dbReference>
<protein>
    <submittedName>
        <fullName evidence="2">CG34181</fullName>
    </submittedName>
</protein>